<evidence type="ECO:0000313" key="3">
    <source>
        <dbReference type="EMBL" id="KAF7507959.1"/>
    </source>
</evidence>
<dbReference type="Proteomes" id="UP000606974">
    <property type="component" value="Unassembled WGS sequence"/>
</dbReference>
<dbReference type="Pfam" id="PF08101">
    <property type="entry name" value="Msb1-Mug8_dom"/>
    <property type="match status" value="1"/>
</dbReference>
<dbReference type="InterPro" id="IPR037508">
    <property type="entry name" value="Msb1/Mug8"/>
</dbReference>
<sequence length="1032" mass="112494">MATIEKHHALDLPFILLPFRPTSDPSAARAFVRNYFFPPADREVLKGESLTRELRLIEPMVLASVMKWCWSRLPGGVVTWETYELFRIGEKDSALARDAFATFIPMSVDCEARRQIVFDFFDLMAALAAHGKTNGLGGRKLSRYAGWWAFEHYDTGKGFNAGYRGWASAADAASHLFFAYLRSLYPDPAKGPKGIIGLPTSLQQLVQATEYPPEAPTLMFNEATKVVMVVNSVSPTPYALLRRTKNFEYRDDDSALQQFSNYDDPVQALTEECRRVLRYISSTNHSTISTSKASTSLRDASWSRFEDVGFGAPVVESDGDDDGEGSMLGLKGQPESLRRRALSQNWDMGRPTTPSWADFLSTGFPDENGDNAASSMLLPPDKVLPPIHTTPRGQSSQSHRRNMNPEPDLEPGELARIDKIALDDSFWWVWISSLAVEEPTSRKAVFGRCALIETVIRGGKWMIMEEQVKGAAPEPPPGAYIARKKGFLGFTTKRGRLTRISTPKMRAPLSDPYVDADSIGPISRTNITPDQHAKIQAAAVKLYRRNQEQDGLTNGPRRGRQEDDSNKTDSVFTLQPMLMKEATQAMQWASLYDKKDIMAQYLGSDQAGRGSTPDLPSTPAANGSTADHSAMTLAEPPKRDELPTPPKRISLASSPTPNSKYIPLATLQAPAPPKDVSLPKTSSPPPAQDSLLPLLPSPPPSTIVKQKPVPAPSTEVTEATTAASGEPAVTSLPRPSRPVATDRQTPQPQPAVLRKAVPSSPEMKAGKRRQAGPGIKGMFGSRRVTEASFTPPVSPPIENGPAVAAARAALASKSKPQPNGQSVHQAITQAHNETPSPAHSRSQRPLTPPSEPAYEAPNTPPASDHVPSVTAVPHSDDGPKMPYAAEGENLSRADTNGRGQAHPELSTFDQGPLIEQPAFIPPESPVRSEPITPATEEPSQQIPCAFASQTEKDEAGEAKDLTRQISPVQDRWAQIRKNAAERAARQLEEQSRQSELKTDDGGISGEETIESRVARIKARVAELTGTMEASRR</sequence>
<evidence type="ECO:0000259" key="2">
    <source>
        <dbReference type="Pfam" id="PF08101"/>
    </source>
</evidence>
<evidence type="ECO:0000256" key="1">
    <source>
        <dbReference type="SAM" id="MobiDB-lite"/>
    </source>
</evidence>
<feature type="region of interest" description="Disordered" evidence="1">
    <location>
        <begin position="370"/>
        <end position="411"/>
    </location>
</feature>
<dbReference type="PANTHER" id="PTHR28093:SF1">
    <property type="entry name" value="MORPHOGENESIS-RELATED PROTEIN MSB1"/>
    <property type="match status" value="1"/>
</dbReference>
<proteinExistence type="predicted"/>
<reference evidence="3" key="1">
    <citation type="submission" date="2020-02" db="EMBL/GenBank/DDBJ databases">
        <authorList>
            <person name="Palmer J.M."/>
        </authorList>
    </citation>
    <scope>NUCLEOTIDE SEQUENCE</scope>
    <source>
        <strain evidence="3">EPUS1.4</strain>
        <tissue evidence="3">Thallus</tissue>
    </source>
</reference>
<name>A0A8H7AH23_9EURO</name>
<comment type="caution">
    <text evidence="3">The sequence shown here is derived from an EMBL/GenBank/DDBJ whole genome shotgun (WGS) entry which is preliminary data.</text>
</comment>
<feature type="domain" description="Meiotically up-regulated protein Msb1/Mug8" evidence="2">
    <location>
        <begin position="6"/>
        <end position="467"/>
    </location>
</feature>
<protein>
    <recommendedName>
        <fullName evidence="2">Meiotically up-regulated protein Msb1/Mug8 domain-containing protein</fullName>
    </recommendedName>
</protein>
<feature type="region of interest" description="Disordered" evidence="1">
    <location>
        <begin position="545"/>
        <end position="567"/>
    </location>
</feature>
<dbReference type="EMBL" id="JAACFV010000060">
    <property type="protein sequence ID" value="KAF7507959.1"/>
    <property type="molecule type" value="Genomic_DNA"/>
</dbReference>
<accession>A0A8H7AH23</accession>
<dbReference type="PANTHER" id="PTHR28093">
    <property type="entry name" value="MORPHOGENESIS-RELATED PROTEIN MSB1"/>
    <property type="match status" value="1"/>
</dbReference>
<keyword evidence="4" id="KW-1185">Reference proteome</keyword>
<feature type="compositionally biased region" description="Low complexity" evidence="1">
    <location>
        <begin position="802"/>
        <end position="811"/>
    </location>
</feature>
<dbReference type="OrthoDB" id="3362494at2759"/>
<dbReference type="AlphaFoldDB" id="A0A8H7AH23"/>
<evidence type="ECO:0000313" key="4">
    <source>
        <dbReference type="Proteomes" id="UP000606974"/>
    </source>
</evidence>
<feature type="compositionally biased region" description="Low complexity" evidence="1">
    <location>
        <begin position="712"/>
        <end position="724"/>
    </location>
</feature>
<gene>
    <name evidence="3" type="ORF">GJ744_009856</name>
</gene>
<feature type="compositionally biased region" description="Polar residues" evidence="1">
    <location>
        <begin position="814"/>
        <end position="845"/>
    </location>
</feature>
<dbReference type="InterPro" id="IPR012965">
    <property type="entry name" value="Msb1/Mug8_dom"/>
</dbReference>
<feature type="region of interest" description="Disordered" evidence="1">
    <location>
        <begin position="981"/>
        <end position="1008"/>
    </location>
</feature>
<feature type="region of interest" description="Disordered" evidence="1">
    <location>
        <begin position="604"/>
        <end position="942"/>
    </location>
</feature>
<organism evidence="3 4">
    <name type="scientific">Endocarpon pusillum</name>
    <dbReference type="NCBI Taxonomy" id="364733"/>
    <lineage>
        <taxon>Eukaryota</taxon>
        <taxon>Fungi</taxon>
        <taxon>Dikarya</taxon>
        <taxon>Ascomycota</taxon>
        <taxon>Pezizomycotina</taxon>
        <taxon>Eurotiomycetes</taxon>
        <taxon>Chaetothyriomycetidae</taxon>
        <taxon>Verrucariales</taxon>
        <taxon>Verrucariaceae</taxon>
        <taxon>Endocarpon</taxon>
    </lineage>
</organism>
<feature type="compositionally biased region" description="Basic and acidic residues" evidence="1">
    <location>
        <begin position="981"/>
        <end position="1000"/>
    </location>
</feature>